<evidence type="ECO:0000256" key="4">
    <source>
        <dbReference type="ARBA" id="ARBA00022989"/>
    </source>
</evidence>
<dbReference type="Pfam" id="PF03176">
    <property type="entry name" value="MMPL"/>
    <property type="match status" value="2"/>
</dbReference>
<dbReference type="InterPro" id="IPR050545">
    <property type="entry name" value="Mycobact_MmpL"/>
</dbReference>
<dbReference type="InterPro" id="IPR017841">
    <property type="entry name" value="Hopanoid_biosynth_HpnN"/>
</dbReference>
<reference evidence="8" key="1">
    <citation type="submission" date="2018-11" db="EMBL/GenBank/DDBJ databases">
        <authorList>
            <person name="Onetto C."/>
        </authorList>
    </citation>
    <scope>NUCLEOTIDE SEQUENCE [LARGE SCALE GENOMIC DNA]</scope>
</reference>
<feature type="transmembrane region" description="Helical" evidence="6">
    <location>
        <begin position="428"/>
        <end position="451"/>
    </location>
</feature>
<evidence type="ECO:0000256" key="5">
    <source>
        <dbReference type="ARBA" id="ARBA00023136"/>
    </source>
</evidence>
<feature type="transmembrane region" description="Helical" evidence="6">
    <location>
        <begin position="766"/>
        <end position="786"/>
    </location>
</feature>
<dbReference type="NCBIfam" id="TIGR03480">
    <property type="entry name" value="HpnN"/>
    <property type="match status" value="1"/>
</dbReference>
<evidence type="ECO:0000313" key="9">
    <source>
        <dbReference type="Proteomes" id="UP000326641"/>
    </source>
</evidence>
<evidence type="ECO:0000256" key="2">
    <source>
        <dbReference type="ARBA" id="ARBA00022475"/>
    </source>
</evidence>
<evidence type="ECO:0000256" key="1">
    <source>
        <dbReference type="ARBA" id="ARBA00004651"/>
    </source>
</evidence>
<dbReference type="InterPro" id="IPR000731">
    <property type="entry name" value="SSD"/>
</dbReference>
<name>A0A564WHF4_9PROT</name>
<keyword evidence="3 6" id="KW-0812">Transmembrane</keyword>
<comment type="caution">
    <text evidence="8">The sequence shown here is derived from an EMBL/GenBank/DDBJ whole genome shotgun (WGS) entry which is preliminary data.</text>
</comment>
<feature type="transmembrane region" description="Helical" evidence="6">
    <location>
        <begin position="324"/>
        <end position="347"/>
    </location>
</feature>
<organism evidence="8 9">
    <name type="scientific">Candidatus Defluviicoccus seviourii</name>
    <dbReference type="NCBI Taxonomy" id="2565273"/>
    <lineage>
        <taxon>Bacteria</taxon>
        <taxon>Pseudomonadati</taxon>
        <taxon>Pseudomonadota</taxon>
        <taxon>Alphaproteobacteria</taxon>
        <taxon>Rhodospirillales</taxon>
        <taxon>Rhodospirillaceae</taxon>
        <taxon>Defluviicoccus</taxon>
    </lineage>
</organism>
<dbReference type="Proteomes" id="UP000326641">
    <property type="component" value="Unassembled WGS sequence"/>
</dbReference>
<feature type="transmembrane region" description="Helical" evidence="6">
    <location>
        <begin position="39"/>
        <end position="59"/>
    </location>
</feature>
<keyword evidence="5 6" id="KW-0472">Membrane</keyword>
<evidence type="ECO:0000259" key="7">
    <source>
        <dbReference type="PROSITE" id="PS50156"/>
    </source>
</evidence>
<dbReference type="GO" id="GO:0005886">
    <property type="term" value="C:plasma membrane"/>
    <property type="evidence" value="ECO:0007669"/>
    <property type="project" value="UniProtKB-SubCell"/>
</dbReference>
<feature type="transmembrane region" description="Helical" evidence="6">
    <location>
        <begin position="792"/>
        <end position="813"/>
    </location>
</feature>
<dbReference type="EMBL" id="UXAT02000023">
    <property type="protein sequence ID" value="VUX46964.1"/>
    <property type="molecule type" value="Genomic_DNA"/>
</dbReference>
<feature type="transmembrane region" description="Helical" evidence="6">
    <location>
        <begin position="833"/>
        <end position="852"/>
    </location>
</feature>
<dbReference type="Gene3D" id="1.20.1640.10">
    <property type="entry name" value="Multidrug efflux transporter AcrB transmembrane domain"/>
    <property type="match status" value="2"/>
</dbReference>
<keyword evidence="4 6" id="KW-1133">Transmembrane helix</keyword>
<evidence type="ECO:0000256" key="6">
    <source>
        <dbReference type="SAM" id="Phobius"/>
    </source>
</evidence>
<accession>A0A564WHF4</accession>
<dbReference type="PANTHER" id="PTHR33406:SF13">
    <property type="entry name" value="MEMBRANE PROTEIN YDFJ"/>
    <property type="match status" value="1"/>
</dbReference>
<dbReference type="SUPFAM" id="SSF82866">
    <property type="entry name" value="Multidrug efflux transporter AcrB transmembrane domain"/>
    <property type="match status" value="2"/>
</dbReference>
<comment type="subcellular location">
    <subcellularLocation>
        <location evidence="1">Cell membrane</location>
        <topology evidence="1">Multi-pass membrane protein</topology>
    </subcellularLocation>
</comment>
<feature type="transmembrane region" description="Helical" evidence="6">
    <location>
        <begin position="394"/>
        <end position="416"/>
    </location>
</feature>
<feature type="domain" description="SSD" evidence="7">
    <location>
        <begin position="328"/>
        <end position="451"/>
    </location>
</feature>
<gene>
    <name evidence="8" type="ORF">DF3PA_30192</name>
</gene>
<evidence type="ECO:0000313" key="8">
    <source>
        <dbReference type="EMBL" id="VUX46964.1"/>
    </source>
</evidence>
<feature type="transmembrane region" description="Helical" evidence="6">
    <location>
        <begin position="481"/>
        <end position="501"/>
    </location>
</feature>
<evidence type="ECO:0000256" key="3">
    <source>
        <dbReference type="ARBA" id="ARBA00022692"/>
    </source>
</evidence>
<proteinExistence type="predicted"/>
<dbReference type="PANTHER" id="PTHR33406">
    <property type="entry name" value="MEMBRANE PROTEIN MJ1562-RELATED"/>
    <property type="match status" value="1"/>
</dbReference>
<protein>
    <recommendedName>
        <fullName evidence="7">SSD domain-containing protein</fullName>
    </recommendedName>
</protein>
<keyword evidence="2" id="KW-1003">Cell membrane</keyword>
<feature type="transmembrane region" description="Helical" evidence="6">
    <location>
        <begin position="300"/>
        <end position="317"/>
    </location>
</feature>
<feature type="transmembrane region" description="Helical" evidence="6">
    <location>
        <begin position="858"/>
        <end position="885"/>
    </location>
</feature>
<feature type="transmembrane region" description="Helical" evidence="6">
    <location>
        <begin position="739"/>
        <end position="759"/>
    </location>
</feature>
<feature type="transmembrane region" description="Helical" evidence="6">
    <location>
        <begin position="353"/>
        <end position="374"/>
    </location>
</feature>
<dbReference type="InterPro" id="IPR004869">
    <property type="entry name" value="MMPL_dom"/>
</dbReference>
<dbReference type="AlphaFoldDB" id="A0A564WHF4"/>
<keyword evidence="9" id="KW-1185">Reference proteome</keyword>
<sequence length="901" mass="93532">MAGNVRPPVRTAAHAGSWRVRCRRWLAGWVAGIGRWPHLVVLITLAACIVGALHMASVLSINTSTLDMLADDLPFRRNFDALDAAFPQDYRTILVVVESDAPGMAAKRAARIASALAAGAPHVRSVFYPEADPFFSRNGLLYLSPSELQELVDRLAAAQPMLAALARDPSLAGLAGVLHLALANLAGAAEAGADAALAAALTSIAETVESVAAGHPQPVQWHRLMAGAASALTNENRQIIVVEPVLDFAALAPAENAVASIRSVIAATAAADEAQAHVRVRLTGELLMLADELTSVRQNIGIVGLVSFVLVLALLIAGLRSLRLFAAVVLTLIAGLVLTAWFAAVAIGQLNLISVTFAVLFIGLSVDFGIHYALRVQELYHRGIGIGLALREAAAGVGGGLVISAVVAAIGFLAFLPTAYRGLAELGVIAAAGMVIAAFLNLSLLPALITLMPPQRLSGPRAPGRFAAAIAALTERHPRRVLAGASVLALACLVAVPRIWFDDSAFALRDPGSESVATLLDLLNDTRVDPFRAMVLAADEASAEALASRLRALPSVRDVVTLGDFVAADQADKLAILDQAALMMTAVTAAPAPSAPPPPAALRASLAQLAAAARAAAVEPRTPVSNAAGRLAAAIAATDWSEDAITTLDRSLVGDFPTALADLTQALNAAPFTAADLPVVLLERRRTADGRILIEVFARDDQRLQANRRRFAADVQSVAADASGESIVVTEAGYAVLRAFVQAGALAGAVIIALLIAVFRSIRAMGVIFSPLLLAAGLTAATGVVIGQPFNFANVIVLPLLFGLGVAGGIHMVLRGQEERAVTLLETSTPRAVLYSALTTIGSFGSLALSSHPGMRSMGVLLTVALIWTTVCTVLILPALQVLLLPPSLPGTSRTVRQQST</sequence>
<dbReference type="PROSITE" id="PS50156">
    <property type="entry name" value="SSD"/>
    <property type="match status" value="1"/>
</dbReference>